<dbReference type="GO" id="GO:0032580">
    <property type="term" value="C:Golgi cisterna membrane"/>
    <property type="evidence" value="ECO:0007669"/>
    <property type="project" value="UniProtKB-SubCell"/>
</dbReference>
<comment type="similarity">
    <text evidence="2">Belongs to the PEN-2 family.</text>
</comment>
<evidence type="ECO:0000256" key="7">
    <source>
        <dbReference type="ARBA" id="ARBA00023136"/>
    </source>
</evidence>
<accession>A0A7L0NJE0</accession>
<dbReference type="PANTHER" id="PTHR16318:SF0">
    <property type="entry name" value="GAMMA-SECRETASE SUBUNIT PEN-2"/>
    <property type="match status" value="1"/>
</dbReference>
<dbReference type="Pfam" id="PF10251">
    <property type="entry name" value="PEN-2"/>
    <property type="match status" value="1"/>
</dbReference>
<feature type="non-terminal residue" evidence="9">
    <location>
        <position position="1"/>
    </location>
</feature>
<dbReference type="InterPro" id="IPR019379">
    <property type="entry name" value="Gamma_Secretase_Asp_P_PEN2"/>
</dbReference>
<organism evidence="9 10">
    <name type="scientific">Formicarius rufipectus</name>
    <dbReference type="NCBI Taxonomy" id="1118560"/>
    <lineage>
        <taxon>Eukaryota</taxon>
        <taxon>Metazoa</taxon>
        <taxon>Chordata</taxon>
        <taxon>Craniata</taxon>
        <taxon>Vertebrata</taxon>
        <taxon>Euteleostomi</taxon>
        <taxon>Archelosauria</taxon>
        <taxon>Archosauria</taxon>
        <taxon>Dinosauria</taxon>
        <taxon>Saurischia</taxon>
        <taxon>Theropoda</taxon>
        <taxon>Coelurosauria</taxon>
        <taxon>Aves</taxon>
        <taxon>Neognathae</taxon>
        <taxon>Neoaves</taxon>
        <taxon>Telluraves</taxon>
        <taxon>Australaves</taxon>
        <taxon>Passeriformes</taxon>
        <taxon>Formicariidae</taxon>
        <taxon>Formicarius</taxon>
    </lineage>
</organism>
<reference evidence="9 10" key="1">
    <citation type="submission" date="2019-09" db="EMBL/GenBank/DDBJ databases">
        <title>Bird 10,000 Genomes (B10K) Project - Family phase.</title>
        <authorList>
            <person name="Zhang G."/>
        </authorList>
    </citation>
    <scope>NUCLEOTIDE SEQUENCE [LARGE SCALE GENOMIC DNA]</scope>
    <source>
        <strain evidence="9">B10K-DU-001-43</strain>
        <tissue evidence="9">Muscle</tissue>
    </source>
</reference>
<dbReference type="GO" id="GO:0007220">
    <property type="term" value="P:Notch receptor processing"/>
    <property type="evidence" value="ECO:0007669"/>
    <property type="project" value="TreeGrafter"/>
</dbReference>
<dbReference type="GO" id="GO:0007219">
    <property type="term" value="P:Notch signaling pathway"/>
    <property type="evidence" value="ECO:0007669"/>
    <property type="project" value="UniProtKB-KW"/>
</dbReference>
<evidence type="ECO:0000256" key="4">
    <source>
        <dbReference type="ARBA" id="ARBA00022692"/>
    </source>
</evidence>
<evidence type="ECO:0000256" key="5">
    <source>
        <dbReference type="ARBA" id="ARBA00022976"/>
    </source>
</evidence>
<dbReference type="GO" id="GO:0070765">
    <property type="term" value="C:gamma-secretase complex"/>
    <property type="evidence" value="ECO:0007669"/>
    <property type="project" value="TreeGrafter"/>
</dbReference>
<keyword evidence="4 8" id="KW-0812">Transmembrane</keyword>
<evidence type="ECO:0000256" key="1">
    <source>
        <dbReference type="ARBA" id="ARBA00004205"/>
    </source>
</evidence>
<keyword evidence="10" id="KW-1185">Reference proteome</keyword>
<comment type="caution">
    <text evidence="9">The sequence shown here is derived from an EMBL/GenBank/DDBJ whole genome shotgun (WGS) entry which is preliminary data.</text>
</comment>
<sequence>MNLDRVSNEEKLELCRKYFRGGFLLLPFLWVVNVVWFFREAFVAPPFGEQPQIKR</sequence>
<protein>
    <recommendedName>
        <fullName evidence="3">Gamma-secretase subunit PEN-2</fullName>
    </recommendedName>
</protein>
<keyword evidence="7 8" id="KW-0472">Membrane</keyword>
<proteinExistence type="inferred from homology"/>
<evidence type="ECO:0000313" key="9">
    <source>
        <dbReference type="EMBL" id="NXK93686.1"/>
    </source>
</evidence>
<keyword evidence="6 8" id="KW-1133">Transmembrane helix</keyword>
<keyword evidence="5" id="KW-0914">Notch signaling pathway</keyword>
<evidence type="ECO:0000256" key="8">
    <source>
        <dbReference type="SAM" id="Phobius"/>
    </source>
</evidence>
<evidence type="ECO:0000256" key="3">
    <source>
        <dbReference type="ARBA" id="ARBA00018306"/>
    </source>
</evidence>
<feature type="non-terminal residue" evidence="9">
    <location>
        <position position="55"/>
    </location>
</feature>
<evidence type="ECO:0000256" key="6">
    <source>
        <dbReference type="ARBA" id="ARBA00022989"/>
    </source>
</evidence>
<gene>
    <name evidence="9" type="primary">Psenen</name>
    <name evidence="9" type="ORF">FORRUF_R14692</name>
</gene>
<name>A0A7L0NJE0_9PASS</name>
<feature type="transmembrane region" description="Helical" evidence="8">
    <location>
        <begin position="21"/>
        <end position="38"/>
    </location>
</feature>
<dbReference type="EMBL" id="VXAU01003816">
    <property type="protein sequence ID" value="NXK93686.1"/>
    <property type="molecule type" value="Genomic_DNA"/>
</dbReference>
<evidence type="ECO:0000313" key="10">
    <source>
        <dbReference type="Proteomes" id="UP000520463"/>
    </source>
</evidence>
<dbReference type="OrthoDB" id="524898at2759"/>
<comment type="subcellular location">
    <subcellularLocation>
        <location evidence="1">Golgi apparatus</location>
        <location evidence="1">Golgi stack membrane</location>
        <topology evidence="1">Multi-pass membrane protein</topology>
    </subcellularLocation>
</comment>
<dbReference type="Proteomes" id="UP000520463">
    <property type="component" value="Unassembled WGS sequence"/>
</dbReference>
<evidence type="ECO:0000256" key="2">
    <source>
        <dbReference type="ARBA" id="ARBA00009607"/>
    </source>
</evidence>
<dbReference type="AlphaFoldDB" id="A0A7L0NJE0"/>
<dbReference type="PANTHER" id="PTHR16318">
    <property type="entry name" value="GAMMA-SECRETASE SUBUNIT PEN-2"/>
    <property type="match status" value="1"/>
</dbReference>